<name>A0A3M7QFG7_BRAPC</name>
<dbReference type="Proteomes" id="UP000276133">
    <property type="component" value="Unassembled WGS sequence"/>
</dbReference>
<reference evidence="1 2" key="1">
    <citation type="journal article" date="2018" name="Sci. Rep.">
        <title>Genomic signatures of local adaptation to the degree of environmental predictability in rotifers.</title>
        <authorList>
            <person name="Franch-Gras L."/>
            <person name="Hahn C."/>
            <person name="Garcia-Roger E.M."/>
            <person name="Carmona M.J."/>
            <person name="Serra M."/>
            <person name="Gomez A."/>
        </authorList>
    </citation>
    <scope>NUCLEOTIDE SEQUENCE [LARGE SCALE GENOMIC DNA]</scope>
    <source>
        <strain evidence="1">HYR1</strain>
    </source>
</reference>
<organism evidence="1 2">
    <name type="scientific">Brachionus plicatilis</name>
    <name type="common">Marine rotifer</name>
    <name type="synonym">Brachionus muelleri</name>
    <dbReference type="NCBI Taxonomy" id="10195"/>
    <lineage>
        <taxon>Eukaryota</taxon>
        <taxon>Metazoa</taxon>
        <taxon>Spiralia</taxon>
        <taxon>Gnathifera</taxon>
        <taxon>Rotifera</taxon>
        <taxon>Eurotatoria</taxon>
        <taxon>Monogononta</taxon>
        <taxon>Pseudotrocha</taxon>
        <taxon>Ploima</taxon>
        <taxon>Brachionidae</taxon>
        <taxon>Brachionus</taxon>
    </lineage>
</organism>
<protein>
    <submittedName>
        <fullName evidence="1">Uncharacterized protein</fullName>
    </submittedName>
</protein>
<keyword evidence="2" id="KW-1185">Reference proteome</keyword>
<gene>
    <name evidence="1" type="ORF">BpHYR1_007934</name>
</gene>
<comment type="caution">
    <text evidence="1">The sequence shown here is derived from an EMBL/GenBank/DDBJ whole genome shotgun (WGS) entry which is preliminary data.</text>
</comment>
<feature type="non-terminal residue" evidence="1">
    <location>
        <position position="1"/>
    </location>
</feature>
<accession>A0A3M7QFG7</accession>
<proteinExistence type="predicted"/>
<evidence type="ECO:0000313" key="2">
    <source>
        <dbReference type="Proteomes" id="UP000276133"/>
    </source>
</evidence>
<sequence length="52" mass="5624">KRLSKAGQLDGQYFGPFKKSIKKKRAVKDTVNIVAGGHLAVQLGGQNFGLPR</sequence>
<evidence type="ECO:0000313" key="1">
    <source>
        <dbReference type="EMBL" id="RNA09924.1"/>
    </source>
</evidence>
<dbReference type="AlphaFoldDB" id="A0A3M7QFG7"/>
<dbReference type="EMBL" id="REGN01006336">
    <property type="protein sequence ID" value="RNA09924.1"/>
    <property type="molecule type" value="Genomic_DNA"/>
</dbReference>